<name>A0A3E1Q6Z0_9FLAO</name>
<dbReference type="PANTHER" id="PTHR43570">
    <property type="entry name" value="ALDEHYDE DEHYDROGENASE"/>
    <property type="match status" value="1"/>
</dbReference>
<dbReference type="InterPro" id="IPR016160">
    <property type="entry name" value="Ald_DH_CS_CYS"/>
</dbReference>
<accession>A0A3E1Q6Z0</accession>
<dbReference type="PROSITE" id="PS00687">
    <property type="entry name" value="ALDEHYDE_DEHYDR_GLU"/>
    <property type="match status" value="1"/>
</dbReference>
<dbReference type="OrthoDB" id="9762913at2"/>
<feature type="active site" evidence="5">
    <location>
        <position position="241"/>
    </location>
</feature>
<evidence type="ECO:0000256" key="4">
    <source>
        <dbReference type="PIRNR" id="PIRNR036492"/>
    </source>
</evidence>
<dbReference type="FunFam" id="3.40.309.10:FF:000003">
    <property type="entry name" value="Aldehyde dehydrogenase"/>
    <property type="match status" value="1"/>
</dbReference>
<comment type="caution">
    <text evidence="9">The sequence shown here is derived from an EMBL/GenBank/DDBJ whole genome shotgun (WGS) entry which is preliminary data.</text>
</comment>
<dbReference type="GO" id="GO:0006081">
    <property type="term" value="P:aldehyde metabolic process"/>
    <property type="evidence" value="ECO:0007669"/>
    <property type="project" value="InterPro"/>
</dbReference>
<dbReference type="Gene3D" id="3.40.605.10">
    <property type="entry name" value="Aldehyde Dehydrogenase, Chain A, domain 1"/>
    <property type="match status" value="1"/>
</dbReference>
<dbReference type="EMBL" id="QVID01000002">
    <property type="protein sequence ID" value="RFN57891.1"/>
    <property type="molecule type" value="Genomic_DNA"/>
</dbReference>
<dbReference type="GO" id="GO:0005737">
    <property type="term" value="C:cytoplasm"/>
    <property type="evidence" value="ECO:0007669"/>
    <property type="project" value="TreeGrafter"/>
</dbReference>
<keyword evidence="3" id="KW-0520">NAD</keyword>
<protein>
    <recommendedName>
        <fullName evidence="4">Aldehyde dehydrogenase</fullName>
    </recommendedName>
</protein>
<dbReference type="CDD" id="cd07136">
    <property type="entry name" value="ALDH_YwdH-P39616"/>
    <property type="match status" value="1"/>
</dbReference>
<dbReference type="PANTHER" id="PTHR43570:SF16">
    <property type="entry name" value="ALDEHYDE DEHYDROGENASE TYPE III, ISOFORM Q"/>
    <property type="match status" value="1"/>
</dbReference>
<evidence type="ECO:0000256" key="7">
    <source>
        <dbReference type="RuleBase" id="RU003345"/>
    </source>
</evidence>
<evidence type="ECO:0000313" key="10">
    <source>
        <dbReference type="Proteomes" id="UP000261082"/>
    </source>
</evidence>
<dbReference type="InterPro" id="IPR012394">
    <property type="entry name" value="Aldehyde_DH_NAD(P)"/>
</dbReference>
<dbReference type="Gene3D" id="3.40.309.10">
    <property type="entry name" value="Aldehyde Dehydrogenase, Chain A, domain 2"/>
    <property type="match status" value="1"/>
</dbReference>
<dbReference type="PIRSF" id="PIRSF036492">
    <property type="entry name" value="ALDH"/>
    <property type="match status" value="1"/>
</dbReference>
<evidence type="ECO:0000256" key="5">
    <source>
        <dbReference type="PIRSR" id="PIRSR036492-1"/>
    </source>
</evidence>
<proteinExistence type="inferred from homology"/>
<keyword evidence="10" id="KW-1185">Reference proteome</keyword>
<evidence type="ECO:0000256" key="6">
    <source>
        <dbReference type="PROSITE-ProRule" id="PRU10007"/>
    </source>
</evidence>
<dbReference type="PROSITE" id="PS00070">
    <property type="entry name" value="ALDEHYDE_DEHYDR_CYS"/>
    <property type="match status" value="1"/>
</dbReference>
<evidence type="ECO:0000256" key="1">
    <source>
        <dbReference type="ARBA" id="ARBA00009986"/>
    </source>
</evidence>
<sequence>MKQFVDQQKAFFNTQTTKNTSFRIKQLDTLQAVLKENETLLNEAIYTDFKKSEFDTYVSELALLYSDIKEAKRNIKKWSRRKRVSTNLLNFPANSYIIPEPLGVCLVIGAWNYPYQLSFAPVVAALAAGNTVILKPSELPSKTSEVMAKLVNGNFDPNVFKVIEGGVSETTELLKQNFDKIFFTGSTKVGKIVYKAAAENLIPVTLEMGGKSPAFVTEDCNLKMTVKRMMWAKFLNAGQTCIAPDYVMVHEKVREEFLELAKAEIEEEQFQFENHNYVQIINDDNFDRLNSLIKQDQVYYGGNMEKEKRYIQPTILQNVSFEDPVMQEEIFGPILPVIGYDNIDEVITEVRKFPKPLSCYVFTNNKKTKRKILNEVSFGGGAINDAVMHISNPKLPFGGVGQSGIGNYHGKAGFDCFTHYKSILDKPTWLELPIKYYPHTNRKLKWIKRMMKFQ</sequence>
<feature type="domain" description="Aldehyde dehydrogenase" evidence="8">
    <location>
        <begin position="9"/>
        <end position="423"/>
    </location>
</feature>
<dbReference type="FunFam" id="3.40.605.10:FF:000004">
    <property type="entry name" value="Aldehyde dehydrogenase"/>
    <property type="match status" value="1"/>
</dbReference>
<evidence type="ECO:0000256" key="3">
    <source>
        <dbReference type="ARBA" id="ARBA00023027"/>
    </source>
</evidence>
<organism evidence="9 10">
    <name type="scientific">Marixanthomonas ophiurae</name>
    <dbReference type="NCBI Taxonomy" id="387659"/>
    <lineage>
        <taxon>Bacteria</taxon>
        <taxon>Pseudomonadati</taxon>
        <taxon>Bacteroidota</taxon>
        <taxon>Flavobacteriia</taxon>
        <taxon>Flavobacteriales</taxon>
        <taxon>Flavobacteriaceae</taxon>
        <taxon>Marixanthomonas</taxon>
    </lineage>
</organism>
<dbReference type="InterPro" id="IPR016161">
    <property type="entry name" value="Ald_DH/histidinol_DH"/>
</dbReference>
<dbReference type="InterPro" id="IPR016163">
    <property type="entry name" value="Ald_DH_C"/>
</dbReference>
<evidence type="ECO:0000259" key="8">
    <source>
        <dbReference type="Pfam" id="PF00171"/>
    </source>
</evidence>
<dbReference type="RefSeq" id="WP_117159840.1">
    <property type="nucleotide sequence ID" value="NZ_QVID01000002.1"/>
</dbReference>
<comment type="similarity">
    <text evidence="1 4 7">Belongs to the aldehyde dehydrogenase family.</text>
</comment>
<dbReference type="InterPro" id="IPR016162">
    <property type="entry name" value="Ald_DH_N"/>
</dbReference>
<evidence type="ECO:0000256" key="2">
    <source>
        <dbReference type="ARBA" id="ARBA00023002"/>
    </source>
</evidence>
<dbReference type="Proteomes" id="UP000261082">
    <property type="component" value="Unassembled WGS sequence"/>
</dbReference>
<dbReference type="Pfam" id="PF00171">
    <property type="entry name" value="Aldedh"/>
    <property type="match status" value="1"/>
</dbReference>
<dbReference type="AlphaFoldDB" id="A0A3E1Q6Z0"/>
<dbReference type="SUPFAM" id="SSF53720">
    <property type="entry name" value="ALDH-like"/>
    <property type="match status" value="1"/>
</dbReference>
<evidence type="ECO:0000313" key="9">
    <source>
        <dbReference type="EMBL" id="RFN57891.1"/>
    </source>
</evidence>
<feature type="active site" evidence="5 6">
    <location>
        <position position="207"/>
    </location>
</feature>
<reference evidence="9 10" key="1">
    <citation type="journal article" date="2007" name="Int. J. Syst. Evol. Microbiol.">
        <title>Marixanthomonas ophiurae gen. nov., sp. nov., a marine bacterium of the family Flavobacteriaceae isolated from a deep-sea brittle star.</title>
        <authorList>
            <person name="Romanenko L.A."/>
            <person name="Uchino M."/>
            <person name="Frolova G.M."/>
            <person name="Mikhailov V.V."/>
        </authorList>
    </citation>
    <scope>NUCLEOTIDE SEQUENCE [LARGE SCALE GENOMIC DNA]</scope>
    <source>
        <strain evidence="9 10">KMM 3046</strain>
    </source>
</reference>
<dbReference type="InterPro" id="IPR015590">
    <property type="entry name" value="Aldehyde_DH_dom"/>
</dbReference>
<gene>
    <name evidence="9" type="ORF">DZ858_11645</name>
</gene>
<keyword evidence="2 4" id="KW-0560">Oxidoreductase</keyword>
<dbReference type="InterPro" id="IPR029510">
    <property type="entry name" value="Ald_DH_CS_GLU"/>
</dbReference>
<dbReference type="GO" id="GO:0004029">
    <property type="term" value="F:aldehyde dehydrogenase (NAD+) activity"/>
    <property type="evidence" value="ECO:0007669"/>
    <property type="project" value="TreeGrafter"/>
</dbReference>